<dbReference type="InterPro" id="IPR035914">
    <property type="entry name" value="Sperma_CUB_dom_sf"/>
</dbReference>
<feature type="domain" description="CUB" evidence="7">
    <location>
        <begin position="285"/>
        <end position="400"/>
    </location>
</feature>
<dbReference type="RefSeq" id="XP_020900380.1">
    <property type="nucleotide sequence ID" value="XM_021044721.2"/>
</dbReference>
<keyword evidence="2" id="KW-1015">Disulfide bond</keyword>
<dbReference type="SUPFAM" id="SSF49854">
    <property type="entry name" value="Spermadhesin, CUB domain"/>
    <property type="match status" value="3"/>
</dbReference>
<comment type="caution">
    <text evidence="3">Lacks conserved residue(s) required for the propagation of feature annotation.</text>
</comment>
<feature type="region of interest" description="Disordered" evidence="4">
    <location>
        <begin position="544"/>
        <end position="614"/>
    </location>
</feature>
<keyword evidence="1" id="KW-0677">Repeat</keyword>
<feature type="compositionally biased region" description="Basic and acidic residues" evidence="4">
    <location>
        <begin position="558"/>
        <end position="578"/>
    </location>
</feature>
<evidence type="ECO:0000256" key="3">
    <source>
        <dbReference type="PROSITE-ProRule" id="PRU00059"/>
    </source>
</evidence>
<evidence type="ECO:0000256" key="5">
    <source>
        <dbReference type="SAM" id="Phobius"/>
    </source>
</evidence>
<dbReference type="InterPro" id="IPR000859">
    <property type="entry name" value="CUB_dom"/>
</dbReference>
<dbReference type="PANTHER" id="PTHR24251">
    <property type="entry name" value="OVOCHYMASE-RELATED"/>
    <property type="match status" value="1"/>
</dbReference>
<dbReference type="KEGG" id="epa:110248498"/>
<feature type="compositionally biased region" description="Basic and acidic residues" evidence="4">
    <location>
        <begin position="592"/>
        <end position="605"/>
    </location>
</feature>
<feature type="domain" description="CUB" evidence="7">
    <location>
        <begin position="161"/>
        <end position="274"/>
    </location>
</feature>
<keyword evidence="5" id="KW-0812">Transmembrane</keyword>
<dbReference type="EnsemblMetazoa" id="XM_021055030.2">
    <property type="protein sequence ID" value="XP_020910689.1"/>
    <property type="gene ID" value="LOC110248498"/>
</dbReference>
<dbReference type="FunFam" id="2.60.120.290:FF:000013">
    <property type="entry name" value="Membrane frizzled-related protein"/>
    <property type="match status" value="1"/>
</dbReference>
<dbReference type="EnsemblMetazoa" id="XM_021044721.2">
    <property type="protein sequence ID" value="XP_020900380.1"/>
    <property type="gene ID" value="LOC110239021"/>
</dbReference>
<evidence type="ECO:0000256" key="1">
    <source>
        <dbReference type="ARBA" id="ARBA00022737"/>
    </source>
</evidence>
<dbReference type="GeneID" id="110248498"/>
<dbReference type="SMART" id="SM00042">
    <property type="entry name" value="CUB"/>
    <property type="match status" value="3"/>
</dbReference>
<evidence type="ECO:0000313" key="9">
    <source>
        <dbReference type="Proteomes" id="UP000887567"/>
    </source>
</evidence>
<organism evidence="8 9">
    <name type="scientific">Exaiptasia diaphana</name>
    <name type="common">Tropical sea anemone</name>
    <name type="synonym">Aiptasia pulchella</name>
    <dbReference type="NCBI Taxonomy" id="2652724"/>
    <lineage>
        <taxon>Eukaryota</taxon>
        <taxon>Metazoa</taxon>
        <taxon>Cnidaria</taxon>
        <taxon>Anthozoa</taxon>
        <taxon>Hexacorallia</taxon>
        <taxon>Actiniaria</taxon>
        <taxon>Aiptasiidae</taxon>
        <taxon>Exaiptasia</taxon>
    </lineage>
</organism>
<keyword evidence="9" id="KW-1185">Reference proteome</keyword>
<keyword evidence="6" id="KW-0732">Signal</keyword>
<keyword evidence="5" id="KW-0472">Membrane</keyword>
<dbReference type="KEGG" id="epa:110239021"/>
<evidence type="ECO:0000259" key="7">
    <source>
        <dbReference type="PROSITE" id="PS01180"/>
    </source>
</evidence>
<dbReference type="Pfam" id="PF00431">
    <property type="entry name" value="CUB"/>
    <property type="match status" value="3"/>
</dbReference>
<dbReference type="AlphaFoldDB" id="A0A913XXB7"/>
<keyword evidence="5" id="KW-1133">Transmembrane helix</keyword>
<proteinExistence type="predicted"/>
<reference evidence="8" key="1">
    <citation type="submission" date="2022-11" db="UniProtKB">
        <authorList>
            <consortium name="EnsemblMetazoa"/>
        </authorList>
    </citation>
    <scope>IDENTIFICATION</scope>
</reference>
<dbReference type="Gene3D" id="2.60.120.290">
    <property type="entry name" value="Spermadhesin, CUB domain"/>
    <property type="match status" value="3"/>
</dbReference>
<evidence type="ECO:0000256" key="4">
    <source>
        <dbReference type="SAM" id="MobiDB-lite"/>
    </source>
</evidence>
<dbReference type="OrthoDB" id="5964346at2759"/>
<evidence type="ECO:0000256" key="6">
    <source>
        <dbReference type="SAM" id="SignalP"/>
    </source>
</evidence>
<dbReference type="Proteomes" id="UP000887567">
    <property type="component" value="Unplaced"/>
</dbReference>
<dbReference type="PROSITE" id="PS01180">
    <property type="entry name" value="CUB"/>
    <property type="match status" value="3"/>
</dbReference>
<sequence>MELWKARLVTSFYVLLLLMIIGGSSASQQVNVTHYSSAAECYKVINSSLEYLYSPDYPNAAPFSSKCTWELHATPGKYVAIQTIDMNVGGTDWDCTLGYLEIFDGCGDNKFLVDKICFSRYQNGQRYLWVSTGTCVTVQFNSAAGKKNKFNLVARHTSSSCNAVFHGSPNGTFSRSVSLPSEKKECTWVVAVPRNKVELKFPKDFHITGNSLACKDNLLTVQDGKFSSSKVIGTFCGHTRPYPVYSTLNSMRITFKSNGNLGDANTFTAQYTMIQKEPAIRTNYCNSEIMMSDHHGKFFSPLYPFQYPAFLKCVWLIQVKQDLKILLRFKDFDVEGDTEKCQDYVEIYDGLASWSPIKGRYCGGHIPPVFKSETNKLRVIFTTDSRKYAGRGFEAVYSEYNQQKDQPSSSRSHFTGIMIGTTCGIIFIVLSVLAVFHARKRRLRRALEQQVVMGSTISFDVNLDPPPTYVAVMNSPNLFPQTKVEHNRASTCESLPKVNDEELGLLESNQDSDEDGPPPPYEQVRFVHGYRPIHGQFTVEYHRNTAPGDQAGSSSPTEKSESERRAGRVWQRMRDLDQSHSSISRSEPSGLPKDEASRPMLERQDTCSSFVTDV</sequence>
<dbReference type="GeneID" id="110239021"/>
<feature type="transmembrane region" description="Helical" evidence="5">
    <location>
        <begin position="414"/>
        <end position="436"/>
    </location>
</feature>
<name>A0A913XXB7_EXADI</name>
<protein>
    <recommendedName>
        <fullName evidence="7">CUB domain-containing protein</fullName>
    </recommendedName>
</protein>
<evidence type="ECO:0000256" key="2">
    <source>
        <dbReference type="ARBA" id="ARBA00023157"/>
    </source>
</evidence>
<accession>A0A913XXB7</accession>
<feature type="signal peptide" evidence="6">
    <location>
        <begin position="1"/>
        <end position="26"/>
    </location>
</feature>
<dbReference type="OMA" id="QISAVWY"/>
<dbReference type="RefSeq" id="XP_020910689.1">
    <property type="nucleotide sequence ID" value="XM_021055030.2"/>
</dbReference>
<feature type="chain" id="PRO_5038275498" description="CUB domain-containing protein" evidence="6">
    <location>
        <begin position="27"/>
        <end position="614"/>
    </location>
</feature>
<evidence type="ECO:0000313" key="8">
    <source>
        <dbReference type="EnsemblMetazoa" id="XP_020910689.1"/>
    </source>
</evidence>
<feature type="domain" description="CUB" evidence="7">
    <location>
        <begin position="41"/>
        <end position="159"/>
    </location>
</feature>
<dbReference type="CDD" id="cd00041">
    <property type="entry name" value="CUB"/>
    <property type="match status" value="3"/>
</dbReference>